<dbReference type="InterPro" id="IPR045141">
    <property type="entry name" value="NAA60-like"/>
</dbReference>
<dbReference type="EC" id="2.3.1.48" evidence="1"/>
<proteinExistence type="inferred from homology"/>
<keyword evidence="4" id="KW-0156">Chromatin regulator</keyword>
<keyword evidence="2" id="KW-0808">Transferase</keyword>
<comment type="catalytic activity">
    <reaction evidence="10">
        <text>N-terminal L-methionyl-[transmembrane protein] + acetyl-CoA = N-terminal N(alpha)-acetyl-L-methionyl-[transmembrane protein] + CoA + H(+)</text>
        <dbReference type="Rhea" id="RHEA:50604"/>
        <dbReference type="Rhea" id="RHEA-COMP:12745"/>
        <dbReference type="Rhea" id="RHEA-COMP:12746"/>
        <dbReference type="ChEBI" id="CHEBI:15378"/>
        <dbReference type="ChEBI" id="CHEBI:57287"/>
        <dbReference type="ChEBI" id="CHEBI:57288"/>
        <dbReference type="ChEBI" id="CHEBI:64731"/>
        <dbReference type="ChEBI" id="CHEBI:133414"/>
        <dbReference type="EC" id="2.3.1.259"/>
    </reaction>
</comment>
<dbReference type="GO" id="GO:0007059">
    <property type="term" value="P:chromosome segregation"/>
    <property type="evidence" value="ECO:0007669"/>
    <property type="project" value="UniProtKB-KW"/>
</dbReference>
<evidence type="ECO:0000256" key="5">
    <source>
        <dbReference type="ARBA" id="ARBA00023315"/>
    </source>
</evidence>
<sequence length="375" mass="42188">MESDDISVLRFRSVCKYDVIKLQSLYEECFPVSYPSSWFQDLLDNSSLISIAAVSGDDLVGILVGTVTTLGNCSSDDNKLLASSFPLSTGVAYILSLGVTSSFRSRGVASILLRSFIGYVSGENMDWLNDSNHQGDLSCSDLFSQTVNMNPAHHRNGEDCYSDSNVSTKYNDTSSSIIWRVKDYKSLYNLITQLPHVSPVQAVYLHVLHSNLHARRFYENRGFIFLHTRPGCYTIDGRSADGCTYVLHTNGGYLDCKPINYNLNTIYEYLNDHSVVCYLRWIIRLFSQSGYSILYKLRRFSHYLYDTPLMFLNYHTYNHQRQGYINHISSSSSSCSNPTSSCLPHHFSECSIPDTISTSSSSLCVSPDSSVLDNE</sequence>
<evidence type="ECO:0000256" key="3">
    <source>
        <dbReference type="ARBA" id="ARBA00022829"/>
    </source>
</evidence>
<evidence type="ECO:0000313" key="13">
    <source>
        <dbReference type="WBParaSite" id="SMRG1_92610.1"/>
    </source>
</evidence>
<keyword evidence="3" id="KW-0159">Chromosome partition</keyword>
<evidence type="ECO:0000256" key="7">
    <source>
        <dbReference type="ARBA" id="ARBA00026111"/>
    </source>
</evidence>
<protein>
    <recommendedName>
        <fullName evidence="8">N-alpha-acetyltransferase 60</fullName>
        <ecNumber evidence="7">2.3.1.259</ecNumber>
        <ecNumber evidence="1">2.3.1.48</ecNumber>
    </recommendedName>
</protein>
<dbReference type="PANTHER" id="PTHR14744">
    <property type="entry name" value="N-ALPHA-ACETYLTRANSFERASE 60"/>
    <property type="match status" value="1"/>
</dbReference>
<evidence type="ECO:0000256" key="10">
    <source>
        <dbReference type="ARBA" id="ARBA00048848"/>
    </source>
</evidence>
<evidence type="ECO:0000256" key="6">
    <source>
        <dbReference type="ARBA" id="ARBA00025774"/>
    </source>
</evidence>
<dbReference type="SUPFAM" id="SSF55729">
    <property type="entry name" value="Acyl-CoA N-acyltransferases (Nat)"/>
    <property type="match status" value="1"/>
</dbReference>
<evidence type="ECO:0000256" key="8">
    <source>
        <dbReference type="ARBA" id="ARBA00026144"/>
    </source>
</evidence>
<comment type="similarity">
    <text evidence="6">Belongs to the acetyltransferase family. NAA60 subfamily.</text>
</comment>
<organism evidence="12 13">
    <name type="scientific">Schistosoma margrebowiei</name>
    <dbReference type="NCBI Taxonomy" id="48269"/>
    <lineage>
        <taxon>Eukaryota</taxon>
        <taxon>Metazoa</taxon>
        <taxon>Spiralia</taxon>
        <taxon>Lophotrochozoa</taxon>
        <taxon>Platyhelminthes</taxon>
        <taxon>Trematoda</taxon>
        <taxon>Digenea</taxon>
        <taxon>Strigeidida</taxon>
        <taxon>Schistosomatoidea</taxon>
        <taxon>Schistosomatidae</taxon>
        <taxon>Schistosoma</taxon>
    </lineage>
</organism>
<dbReference type="GO" id="GO:0000139">
    <property type="term" value="C:Golgi membrane"/>
    <property type="evidence" value="ECO:0007669"/>
    <property type="project" value="TreeGrafter"/>
</dbReference>
<keyword evidence="5" id="KW-0012">Acyltransferase</keyword>
<dbReference type="Pfam" id="PF00583">
    <property type="entry name" value="Acetyltransf_1"/>
    <property type="match status" value="1"/>
</dbReference>
<dbReference type="PROSITE" id="PS51186">
    <property type="entry name" value="GNAT"/>
    <property type="match status" value="1"/>
</dbReference>
<dbReference type="AlphaFoldDB" id="A0AA85ALI5"/>
<evidence type="ECO:0000256" key="9">
    <source>
        <dbReference type="ARBA" id="ARBA00048017"/>
    </source>
</evidence>
<dbReference type="Proteomes" id="UP000050790">
    <property type="component" value="Unassembled WGS sequence"/>
</dbReference>
<reference evidence="13" key="1">
    <citation type="submission" date="2023-11" db="UniProtKB">
        <authorList>
            <consortium name="WormBaseParasite"/>
        </authorList>
    </citation>
    <scope>IDENTIFICATION</scope>
</reference>
<dbReference type="GO" id="GO:0004402">
    <property type="term" value="F:histone acetyltransferase activity"/>
    <property type="evidence" value="ECO:0007669"/>
    <property type="project" value="TreeGrafter"/>
</dbReference>
<name>A0AA85ALI5_9TREM</name>
<evidence type="ECO:0000313" key="12">
    <source>
        <dbReference type="Proteomes" id="UP000050790"/>
    </source>
</evidence>
<dbReference type="WBParaSite" id="SMRG1_92610.1">
    <property type="protein sequence ID" value="SMRG1_92610.1"/>
    <property type="gene ID" value="SMRG1_92610"/>
</dbReference>
<evidence type="ECO:0000256" key="1">
    <source>
        <dbReference type="ARBA" id="ARBA00013184"/>
    </source>
</evidence>
<dbReference type="GO" id="GO:0120518">
    <property type="term" value="F:protein N-terminal-methionine acetyltransferase activity"/>
    <property type="evidence" value="ECO:0007669"/>
    <property type="project" value="UniProtKB-EC"/>
</dbReference>
<dbReference type="Gene3D" id="3.40.630.30">
    <property type="match status" value="1"/>
</dbReference>
<evidence type="ECO:0000256" key="2">
    <source>
        <dbReference type="ARBA" id="ARBA00022679"/>
    </source>
</evidence>
<evidence type="ECO:0000256" key="4">
    <source>
        <dbReference type="ARBA" id="ARBA00022853"/>
    </source>
</evidence>
<feature type="domain" description="N-acetyltransferase" evidence="11">
    <location>
        <begin position="9"/>
        <end position="241"/>
    </location>
</feature>
<accession>A0AA85ALI5</accession>
<dbReference type="InterPro" id="IPR016181">
    <property type="entry name" value="Acyl_CoA_acyltransferase"/>
</dbReference>
<evidence type="ECO:0000259" key="11">
    <source>
        <dbReference type="PROSITE" id="PS51186"/>
    </source>
</evidence>
<dbReference type="EC" id="2.3.1.259" evidence="7"/>
<dbReference type="InterPro" id="IPR000182">
    <property type="entry name" value="GNAT_dom"/>
</dbReference>
<comment type="catalytic activity">
    <reaction evidence="9">
        <text>L-lysyl-[protein] + acetyl-CoA = N(6)-acetyl-L-lysyl-[protein] + CoA + H(+)</text>
        <dbReference type="Rhea" id="RHEA:45948"/>
        <dbReference type="Rhea" id="RHEA-COMP:9752"/>
        <dbReference type="Rhea" id="RHEA-COMP:10731"/>
        <dbReference type="ChEBI" id="CHEBI:15378"/>
        <dbReference type="ChEBI" id="CHEBI:29969"/>
        <dbReference type="ChEBI" id="CHEBI:57287"/>
        <dbReference type="ChEBI" id="CHEBI:57288"/>
        <dbReference type="ChEBI" id="CHEBI:61930"/>
        <dbReference type="EC" id="2.3.1.48"/>
    </reaction>
</comment>
<dbReference type="CDD" id="cd04301">
    <property type="entry name" value="NAT_SF"/>
    <property type="match status" value="1"/>
</dbReference>
<dbReference type="PANTHER" id="PTHR14744:SF15">
    <property type="entry name" value="N-ALPHA-ACETYLTRANSFERASE 60"/>
    <property type="match status" value="1"/>
</dbReference>